<dbReference type="GO" id="GO:0005737">
    <property type="term" value="C:cytoplasm"/>
    <property type="evidence" value="ECO:0007669"/>
    <property type="project" value="UniProtKB-SubCell"/>
</dbReference>
<evidence type="ECO:0000256" key="1">
    <source>
        <dbReference type="ARBA" id="ARBA00007768"/>
    </source>
</evidence>
<sequence>MGNYILEACVDCVESALAAEKGGASRIELCSDLVIGGVSPSLPLFRQIRKYTGLKIRTLLRPRYGDYCYDKYECDEINEEIRMFREEGADGVVVGILNPDGTLNTEQLERFKETAGKMEITLHRAFDVCLDPMQAMEQVIELGYDTILTSGQKPTAWEGRDLLKKLQEESRGRIEILAASGISCEIIEKLVPYTGISSYHMSGKIEADSAMTFRKPGIGLGLSEQDDYKLFRTDSSAVKASVDYLHKTFV</sequence>
<dbReference type="EMBL" id="VMSO01000015">
    <property type="protein sequence ID" value="KAA8500885.1"/>
    <property type="molecule type" value="Genomic_DNA"/>
</dbReference>
<evidence type="ECO:0000313" key="3">
    <source>
        <dbReference type="EMBL" id="KAA8500885.1"/>
    </source>
</evidence>
<keyword evidence="4" id="KW-1185">Reference proteome</keyword>
<dbReference type="Pfam" id="PF03932">
    <property type="entry name" value="CutC"/>
    <property type="match status" value="1"/>
</dbReference>
<evidence type="ECO:0000256" key="2">
    <source>
        <dbReference type="HAMAP-Rule" id="MF_00795"/>
    </source>
</evidence>
<comment type="caution">
    <text evidence="3">The sequence shown here is derived from an EMBL/GenBank/DDBJ whole genome shotgun (WGS) entry which is preliminary data.</text>
</comment>
<proteinExistence type="inferred from homology"/>
<dbReference type="HAMAP" id="MF_00795">
    <property type="entry name" value="CutC"/>
    <property type="match status" value="1"/>
</dbReference>
<comment type="similarity">
    <text evidence="1 2">Belongs to the CutC family.</text>
</comment>
<dbReference type="InterPro" id="IPR036822">
    <property type="entry name" value="CutC-like_dom_sf"/>
</dbReference>
<dbReference type="PANTHER" id="PTHR12598:SF0">
    <property type="entry name" value="COPPER HOMEOSTASIS PROTEIN CUTC HOMOLOG"/>
    <property type="match status" value="1"/>
</dbReference>
<dbReference type="PANTHER" id="PTHR12598">
    <property type="entry name" value="COPPER HOMEOSTASIS PROTEIN CUTC"/>
    <property type="match status" value="1"/>
</dbReference>
<name>A0A5M9I114_9FIRM</name>
<dbReference type="GO" id="GO:0005507">
    <property type="term" value="F:copper ion binding"/>
    <property type="evidence" value="ECO:0007669"/>
    <property type="project" value="TreeGrafter"/>
</dbReference>
<comment type="caution">
    <text evidence="2">Once thought to be involved in copper homeostasis, experiments in E.coli have shown this is not the case.</text>
</comment>
<comment type="subcellular location">
    <subcellularLocation>
        <location evidence="2">Cytoplasm</location>
    </subcellularLocation>
</comment>
<dbReference type="AlphaFoldDB" id="A0A5M9I114"/>
<dbReference type="Gene3D" id="3.20.20.380">
    <property type="entry name" value="Copper homeostasis (CutC) domain"/>
    <property type="match status" value="1"/>
</dbReference>
<gene>
    <name evidence="2" type="primary">cutC</name>
    <name evidence="3" type="ORF">FNY66_11350</name>
</gene>
<organism evidence="3 4">
    <name type="scientific">Mediterraneibacter catenae</name>
    <dbReference type="NCBI Taxonomy" id="2594882"/>
    <lineage>
        <taxon>Bacteria</taxon>
        <taxon>Bacillati</taxon>
        <taxon>Bacillota</taxon>
        <taxon>Clostridia</taxon>
        <taxon>Lachnospirales</taxon>
        <taxon>Lachnospiraceae</taxon>
        <taxon>Mediterraneibacter</taxon>
    </lineage>
</organism>
<dbReference type="InterPro" id="IPR005627">
    <property type="entry name" value="CutC-like"/>
</dbReference>
<protein>
    <recommendedName>
        <fullName evidence="2">PF03932 family protein CutC</fullName>
    </recommendedName>
</protein>
<dbReference type="Proteomes" id="UP000322025">
    <property type="component" value="Unassembled WGS sequence"/>
</dbReference>
<dbReference type="SUPFAM" id="SSF110395">
    <property type="entry name" value="CutC-like"/>
    <property type="match status" value="1"/>
</dbReference>
<accession>A0A5M9I114</accession>
<reference evidence="3" key="1">
    <citation type="submission" date="2019-07" db="EMBL/GenBank/DDBJ databases">
        <authorList>
            <person name="Wongkuna S."/>
            <person name="Scaria J."/>
        </authorList>
    </citation>
    <scope>NUCLEOTIDE SEQUENCE [LARGE SCALE GENOMIC DNA]</scope>
    <source>
        <strain evidence="3">SW178</strain>
    </source>
</reference>
<keyword evidence="2" id="KW-0963">Cytoplasm</keyword>
<evidence type="ECO:0000313" key="4">
    <source>
        <dbReference type="Proteomes" id="UP000322025"/>
    </source>
</evidence>
<dbReference type="OrthoDB" id="9815677at2"/>
<dbReference type="RefSeq" id="WP_087151389.1">
    <property type="nucleotide sequence ID" value="NZ_VMSO01000015.1"/>
</dbReference>